<dbReference type="InterPro" id="IPR045186">
    <property type="entry name" value="Indole-3-glycerol_P_synth"/>
</dbReference>
<evidence type="ECO:0000256" key="9">
    <source>
        <dbReference type="SAM" id="Phobius"/>
    </source>
</evidence>
<evidence type="ECO:0000256" key="8">
    <source>
        <dbReference type="ARBA" id="ARBA00023239"/>
    </source>
</evidence>
<evidence type="ECO:0000256" key="3">
    <source>
        <dbReference type="ARBA" id="ARBA00012362"/>
    </source>
</evidence>
<evidence type="ECO:0000256" key="2">
    <source>
        <dbReference type="ARBA" id="ARBA00004696"/>
    </source>
</evidence>
<dbReference type="AlphaFoldDB" id="L1J699"/>
<accession>L1J699</accession>
<gene>
    <name evidence="11" type="ORF">GUITHDRAFT_110281</name>
</gene>
<dbReference type="InterPro" id="IPR011060">
    <property type="entry name" value="RibuloseP-bd_barrel"/>
</dbReference>
<dbReference type="KEGG" id="gtt:GUITHDRAFT_110281"/>
<evidence type="ECO:0000256" key="4">
    <source>
        <dbReference type="ARBA" id="ARBA00022605"/>
    </source>
</evidence>
<dbReference type="HOGENOM" id="CLU_726565_0_0_1"/>
<dbReference type="UniPathway" id="UPA00035">
    <property type="reaction ID" value="UER00043"/>
</dbReference>
<evidence type="ECO:0000256" key="5">
    <source>
        <dbReference type="ARBA" id="ARBA00022793"/>
    </source>
</evidence>
<keyword evidence="9" id="KW-0812">Transmembrane</keyword>
<keyword evidence="8" id="KW-0456">Lyase</keyword>
<comment type="catalytic activity">
    <reaction evidence="1">
        <text>1-(2-carboxyphenylamino)-1-deoxy-D-ribulose 5-phosphate + H(+) = (1S,2R)-1-C-(indol-3-yl)glycerol 3-phosphate + CO2 + H2O</text>
        <dbReference type="Rhea" id="RHEA:23476"/>
        <dbReference type="ChEBI" id="CHEBI:15377"/>
        <dbReference type="ChEBI" id="CHEBI:15378"/>
        <dbReference type="ChEBI" id="CHEBI:16526"/>
        <dbReference type="ChEBI" id="CHEBI:58613"/>
        <dbReference type="ChEBI" id="CHEBI:58866"/>
        <dbReference type="EC" id="4.1.1.48"/>
    </reaction>
</comment>
<dbReference type="PANTHER" id="PTHR22854:SF2">
    <property type="entry name" value="INDOLE-3-GLYCEROL-PHOSPHATE SYNTHASE"/>
    <property type="match status" value="1"/>
</dbReference>
<protein>
    <recommendedName>
        <fullName evidence="3">indole-3-glycerol-phosphate synthase</fullName>
        <ecNumber evidence="3">4.1.1.48</ecNumber>
    </recommendedName>
</protein>
<dbReference type="GeneID" id="17300374"/>
<keyword evidence="5" id="KW-0210">Decarboxylase</keyword>
<dbReference type="GO" id="GO:0000162">
    <property type="term" value="P:L-tryptophan biosynthetic process"/>
    <property type="evidence" value="ECO:0007669"/>
    <property type="project" value="UniProtKB-UniPathway"/>
</dbReference>
<dbReference type="OrthoDB" id="524799at2759"/>
<dbReference type="Pfam" id="PF00218">
    <property type="entry name" value="IGPS"/>
    <property type="match status" value="1"/>
</dbReference>
<dbReference type="InterPro" id="IPR013798">
    <property type="entry name" value="Indole-3-glycerol_P_synth_dom"/>
</dbReference>
<dbReference type="SUPFAM" id="SSF51366">
    <property type="entry name" value="Ribulose-phoshate binding barrel"/>
    <property type="match status" value="1"/>
</dbReference>
<evidence type="ECO:0000259" key="10">
    <source>
        <dbReference type="Pfam" id="PF00218"/>
    </source>
</evidence>
<keyword evidence="7" id="KW-0057">Aromatic amino acid biosynthesis</keyword>
<dbReference type="RefSeq" id="XP_005830807.1">
    <property type="nucleotide sequence ID" value="XM_005830750.1"/>
</dbReference>
<name>L1J699_GUITC</name>
<reference evidence="12" key="3">
    <citation type="submission" date="2015-06" db="UniProtKB">
        <authorList>
            <consortium name="EnsemblProtists"/>
        </authorList>
    </citation>
    <scope>IDENTIFICATION</scope>
</reference>
<reference evidence="13" key="2">
    <citation type="submission" date="2012-11" db="EMBL/GenBank/DDBJ databases">
        <authorList>
            <person name="Kuo A."/>
            <person name="Curtis B.A."/>
            <person name="Tanifuji G."/>
            <person name="Burki F."/>
            <person name="Gruber A."/>
            <person name="Irimia M."/>
            <person name="Maruyama S."/>
            <person name="Arias M.C."/>
            <person name="Ball S.G."/>
            <person name="Gile G.H."/>
            <person name="Hirakawa Y."/>
            <person name="Hopkins J.F."/>
            <person name="Rensing S.A."/>
            <person name="Schmutz J."/>
            <person name="Symeonidi A."/>
            <person name="Elias M."/>
            <person name="Eveleigh R.J."/>
            <person name="Herman E.K."/>
            <person name="Klute M.J."/>
            <person name="Nakayama T."/>
            <person name="Obornik M."/>
            <person name="Reyes-Prieto A."/>
            <person name="Armbrust E.V."/>
            <person name="Aves S.J."/>
            <person name="Beiko R.G."/>
            <person name="Coutinho P."/>
            <person name="Dacks J.B."/>
            <person name="Durnford D.G."/>
            <person name="Fast N.M."/>
            <person name="Green B.R."/>
            <person name="Grisdale C."/>
            <person name="Hempe F."/>
            <person name="Henrissat B."/>
            <person name="Hoppner M.P."/>
            <person name="Ishida K.-I."/>
            <person name="Kim E."/>
            <person name="Koreny L."/>
            <person name="Kroth P.G."/>
            <person name="Liu Y."/>
            <person name="Malik S.-B."/>
            <person name="Maier U.G."/>
            <person name="McRose D."/>
            <person name="Mock T."/>
            <person name="Neilson J.A."/>
            <person name="Onodera N.T."/>
            <person name="Poole A.M."/>
            <person name="Pritham E.J."/>
            <person name="Richards T.A."/>
            <person name="Rocap G."/>
            <person name="Roy S.W."/>
            <person name="Sarai C."/>
            <person name="Schaack S."/>
            <person name="Shirato S."/>
            <person name="Slamovits C.H."/>
            <person name="Spencer D.F."/>
            <person name="Suzuki S."/>
            <person name="Worden A.Z."/>
            <person name="Zauner S."/>
            <person name="Barry K."/>
            <person name="Bell C."/>
            <person name="Bharti A.K."/>
            <person name="Crow J.A."/>
            <person name="Grimwood J."/>
            <person name="Kramer R."/>
            <person name="Lindquist E."/>
            <person name="Lucas S."/>
            <person name="Salamov A."/>
            <person name="McFadden G.I."/>
            <person name="Lane C.E."/>
            <person name="Keeling P.J."/>
            <person name="Gray M.W."/>
            <person name="Grigoriev I.V."/>
            <person name="Archibald J.M."/>
        </authorList>
    </citation>
    <scope>NUCLEOTIDE SEQUENCE</scope>
    <source>
        <strain evidence="13">CCMP2712</strain>
    </source>
</reference>
<dbReference type="InterPro" id="IPR013785">
    <property type="entry name" value="Aldolase_TIM"/>
</dbReference>
<evidence type="ECO:0000256" key="7">
    <source>
        <dbReference type="ARBA" id="ARBA00023141"/>
    </source>
</evidence>
<organism evidence="11">
    <name type="scientific">Guillardia theta (strain CCMP2712)</name>
    <name type="common">Cryptophyte</name>
    <dbReference type="NCBI Taxonomy" id="905079"/>
    <lineage>
        <taxon>Eukaryota</taxon>
        <taxon>Cryptophyceae</taxon>
        <taxon>Pyrenomonadales</taxon>
        <taxon>Geminigeraceae</taxon>
        <taxon>Guillardia</taxon>
    </lineage>
</organism>
<dbReference type="GO" id="GO:0004640">
    <property type="term" value="F:phosphoribosylanthranilate isomerase activity"/>
    <property type="evidence" value="ECO:0007669"/>
    <property type="project" value="TreeGrafter"/>
</dbReference>
<dbReference type="EnsemblProtists" id="EKX43827">
    <property type="protein sequence ID" value="EKX43827"/>
    <property type="gene ID" value="GUITHDRAFT_110281"/>
</dbReference>
<dbReference type="Proteomes" id="UP000011087">
    <property type="component" value="Unassembled WGS sequence"/>
</dbReference>
<keyword evidence="6" id="KW-0822">Tryptophan biosynthesis</keyword>
<feature type="transmembrane region" description="Helical" evidence="9">
    <location>
        <begin position="20"/>
        <end position="40"/>
    </location>
</feature>
<evidence type="ECO:0000256" key="6">
    <source>
        <dbReference type="ARBA" id="ARBA00022822"/>
    </source>
</evidence>
<keyword evidence="9" id="KW-1133">Transmembrane helix</keyword>
<keyword evidence="4" id="KW-0028">Amino-acid biosynthesis</keyword>
<keyword evidence="13" id="KW-1185">Reference proteome</keyword>
<dbReference type="eggNOG" id="KOG4201">
    <property type="taxonomic scope" value="Eukaryota"/>
</dbReference>
<proteinExistence type="predicted"/>
<dbReference type="EMBL" id="JH993008">
    <property type="protein sequence ID" value="EKX43827.1"/>
    <property type="molecule type" value="Genomic_DNA"/>
</dbReference>
<dbReference type="PANTHER" id="PTHR22854">
    <property type="entry name" value="TRYPTOPHAN BIOSYNTHESIS PROTEIN"/>
    <property type="match status" value="1"/>
</dbReference>
<dbReference type="PaxDb" id="55529-EKX43827"/>
<evidence type="ECO:0000313" key="12">
    <source>
        <dbReference type="EnsemblProtists" id="EKX43827"/>
    </source>
</evidence>
<dbReference type="GO" id="GO:0004425">
    <property type="term" value="F:indole-3-glycerol-phosphate synthase activity"/>
    <property type="evidence" value="ECO:0007669"/>
    <property type="project" value="UniProtKB-EC"/>
</dbReference>
<feature type="domain" description="Indole-3-glycerol phosphate synthase" evidence="10">
    <location>
        <begin position="96"/>
        <end position="313"/>
    </location>
</feature>
<evidence type="ECO:0000313" key="13">
    <source>
        <dbReference type="Proteomes" id="UP000011087"/>
    </source>
</evidence>
<reference evidence="11 13" key="1">
    <citation type="journal article" date="2012" name="Nature">
        <title>Algal genomes reveal evolutionary mosaicism and the fate of nucleomorphs.</title>
        <authorList>
            <consortium name="DOE Joint Genome Institute"/>
            <person name="Curtis B.A."/>
            <person name="Tanifuji G."/>
            <person name="Burki F."/>
            <person name="Gruber A."/>
            <person name="Irimia M."/>
            <person name="Maruyama S."/>
            <person name="Arias M.C."/>
            <person name="Ball S.G."/>
            <person name="Gile G.H."/>
            <person name="Hirakawa Y."/>
            <person name="Hopkins J.F."/>
            <person name="Kuo A."/>
            <person name="Rensing S.A."/>
            <person name="Schmutz J."/>
            <person name="Symeonidi A."/>
            <person name="Elias M."/>
            <person name="Eveleigh R.J."/>
            <person name="Herman E.K."/>
            <person name="Klute M.J."/>
            <person name="Nakayama T."/>
            <person name="Obornik M."/>
            <person name="Reyes-Prieto A."/>
            <person name="Armbrust E.V."/>
            <person name="Aves S.J."/>
            <person name="Beiko R.G."/>
            <person name="Coutinho P."/>
            <person name="Dacks J.B."/>
            <person name="Durnford D.G."/>
            <person name="Fast N.M."/>
            <person name="Green B.R."/>
            <person name="Grisdale C.J."/>
            <person name="Hempel F."/>
            <person name="Henrissat B."/>
            <person name="Hoppner M.P."/>
            <person name="Ishida K."/>
            <person name="Kim E."/>
            <person name="Koreny L."/>
            <person name="Kroth P.G."/>
            <person name="Liu Y."/>
            <person name="Malik S.B."/>
            <person name="Maier U.G."/>
            <person name="McRose D."/>
            <person name="Mock T."/>
            <person name="Neilson J.A."/>
            <person name="Onodera N.T."/>
            <person name="Poole A.M."/>
            <person name="Pritham E.J."/>
            <person name="Richards T.A."/>
            <person name="Rocap G."/>
            <person name="Roy S.W."/>
            <person name="Sarai C."/>
            <person name="Schaack S."/>
            <person name="Shirato S."/>
            <person name="Slamovits C.H."/>
            <person name="Spencer D.F."/>
            <person name="Suzuki S."/>
            <person name="Worden A.Z."/>
            <person name="Zauner S."/>
            <person name="Barry K."/>
            <person name="Bell C."/>
            <person name="Bharti A.K."/>
            <person name="Crow J.A."/>
            <person name="Grimwood J."/>
            <person name="Kramer R."/>
            <person name="Lindquist E."/>
            <person name="Lucas S."/>
            <person name="Salamov A."/>
            <person name="McFadden G.I."/>
            <person name="Lane C.E."/>
            <person name="Keeling P.J."/>
            <person name="Gray M.W."/>
            <person name="Grigoriev I.V."/>
            <person name="Archibald J.M."/>
        </authorList>
    </citation>
    <scope>NUCLEOTIDE SEQUENCE</scope>
    <source>
        <strain evidence="11 13">CCMP2712</strain>
    </source>
</reference>
<keyword evidence="9" id="KW-0472">Membrane</keyword>
<dbReference type="EC" id="4.1.1.48" evidence="3"/>
<sequence>MRTRRNLIESRKVRPPDGMAAQWALAMMAMAAMSADAFLLTPHHANFAQHGRSQLRRHFAVSFLTRCPMNLAMGANRWTGDQVSKVEVAAGEEGDASKLRVKFLKAIKKPAGSISIMAAIKRKSPGSAKKFSIPSIMDFSQALTNAKVNAISVWVDEEMYGCTLSDLKKAVVAQQSFKGNFPGPCPVLACGSFTKEEDITKLSAAGAAGVLLSVANLQERLNGMVELSKKEGLEPVVLCSSQEELQAAESSGASVLAVDSKLLGIEEALKLAEHKGKAEVVIAMGGVQEFQDAWRLRDAGFGCVSVGEELLTASFGLEGEVRQMGGKEGLGAAVVRGDVIRENDLKAFVRGMTAKASTKFGPSSLNSFREAGAKFKRHYTV</sequence>
<dbReference type="Gene3D" id="3.20.20.70">
    <property type="entry name" value="Aldolase class I"/>
    <property type="match status" value="1"/>
</dbReference>
<evidence type="ECO:0000256" key="1">
    <source>
        <dbReference type="ARBA" id="ARBA00001633"/>
    </source>
</evidence>
<dbReference type="STRING" id="905079.L1J699"/>
<evidence type="ECO:0000313" key="11">
    <source>
        <dbReference type="EMBL" id="EKX43827.1"/>
    </source>
</evidence>
<comment type="pathway">
    <text evidence="2">Amino-acid biosynthesis; L-tryptophan biosynthesis; L-tryptophan from chorismate: step 4/5.</text>
</comment>